<feature type="compositionally biased region" description="Low complexity" evidence="1">
    <location>
        <begin position="36"/>
        <end position="50"/>
    </location>
</feature>
<evidence type="ECO:0000313" key="3">
    <source>
        <dbReference type="EMBL" id="NML95215.1"/>
    </source>
</evidence>
<dbReference type="RefSeq" id="WP_169494426.1">
    <property type="nucleotide sequence ID" value="NZ_JABBGM010000008.1"/>
</dbReference>
<feature type="domain" description="Smr" evidence="2">
    <location>
        <begin position="98"/>
        <end position="188"/>
    </location>
</feature>
<dbReference type="Gene3D" id="3.30.1370.110">
    <property type="match status" value="1"/>
</dbReference>
<name>A0A7Y0BRY8_9SPHN</name>
<dbReference type="InterPro" id="IPR036063">
    <property type="entry name" value="Smr_dom_sf"/>
</dbReference>
<feature type="compositionally biased region" description="Pro residues" evidence="1">
    <location>
        <begin position="57"/>
        <end position="72"/>
    </location>
</feature>
<proteinExistence type="predicted"/>
<evidence type="ECO:0000313" key="4">
    <source>
        <dbReference type="Proteomes" id="UP000583556"/>
    </source>
</evidence>
<dbReference type="SUPFAM" id="SSF160443">
    <property type="entry name" value="SMR domain-like"/>
    <property type="match status" value="1"/>
</dbReference>
<gene>
    <name evidence="3" type="ORF">HHL27_16190</name>
</gene>
<dbReference type="EMBL" id="JABBGM010000008">
    <property type="protein sequence ID" value="NML95215.1"/>
    <property type="molecule type" value="Genomic_DNA"/>
</dbReference>
<dbReference type="Proteomes" id="UP000583556">
    <property type="component" value="Unassembled WGS sequence"/>
</dbReference>
<dbReference type="PROSITE" id="PS50828">
    <property type="entry name" value="SMR"/>
    <property type="match status" value="1"/>
</dbReference>
<dbReference type="Pfam" id="PF01713">
    <property type="entry name" value="Smr"/>
    <property type="match status" value="1"/>
</dbReference>
<evidence type="ECO:0000259" key="2">
    <source>
        <dbReference type="PROSITE" id="PS50828"/>
    </source>
</evidence>
<dbReference type="PANTHER" id="PTHR35562:SF2">
    <property type="entry name" value="DNA ENDONUCLEASE SMRA-RELATED"/>
    <property type="match status" value="1"/>
</dbReference>
<evidence type="ECO:0000256" key="1">
    <source>
        <dbReference type="SAM" id="MobiDB-lite"/>
    </source>
</evidence>
<comment type="caution">
    <text evidence="3">The sequence shown here is derived from an EMBL/GenBank/DDBJ whole genome shotgun (WGS) entry which is preliminary data.</text>
</comment>
<sequence>MRSPRGLSPEEAELWRRVAQTVTPLHPKRPTPTPAPVTASVPDATAQPQPRKVKGRVPPPRTLAPTPPPPTRPLTSHGLDSSWDRKLSRGAIEPDVTIDLHGLNLDQAHGRLINGIGQALAMGYRVILLIAGKPRPHGDHDLRGERRGAIRAKLLDWLAHSSHAGNIAAVRPAQQRHGGSGAVYIVLRKR</sequence>
<protein>
    <submittedName>
        <fullName evidence="3">DNA mismatch repair protein MutS</fullName>
    </submittedName>
</protein>
<reference evidence="3 4" key="1">
    <citation type="submission" date="2020-04" db="EMBL/GenBank/DDBJ databases">
        <title>Novosphingobium sp. TW-4 isolated from soil.</title>
        <authorList>
            <person name="Dahal R.H."/>
            <person name="Chaudhary D.K."/>
        </authorList>
    </citation>
    <scope>NUCLEOTIDE SEQUENCE [LARGE SCALE GENOMIC DNA]</scope>
    <source>
        <strain evidence="3 4">TW-4</strain>
    </source>
</reference>
<feature type="region of interest" description="Disordered" evidence="1">
    <location>
        <begin position="17"/>
        <end position="82"/>
    </location>
</feature>
<dbReference type="InterPro" id="IPR002625">
    <property type="entry name" value="Smr_dom"/>
</dbReference>
<dbReference type="PANTHER" id="PTHR35562">
    <property type="entry name" value="DNA ENDONUCLEASE SMRA-RELATED"/>
    <property type="match status" value="1"/>
</dbReference>
<dbReference type="AlphaFoldDB" id="A0A7Y0BRY8"/>
<accession>A0A7Y0BRY8</accession>
<keyword evidence="4" id="KW-1185">Reference proteome</keyword>
<organism evidence="3 4">
    <name type="scientific">Novosphingobium olei</name>
    <dbReference type="NCBI Taxonomy" id="2728851"/>
    <lineage>
        <taxon>Bacteria</taxon>
        <taxon>Pseudomonadati</taxon>
        <taxon>Pseudomonadota</taxon>
        <taxon>Alphaproteobacteria</taxon>
        <taxon>Sphingomonadales</taxon>
        <taxon>Sphingomonadaceae</taxon>
        <taxon>Novosphingobium</taxon>
    </lineage>
</organism>